<feature type="transmembrane region" description="Helical" evidence="1">
    <location>
        <begin position="46"/>
        <end position="70"/>
    </location>
</feature>
<proteinExistence type="predicted"/>
<sequence>MNGDKVTSTIGELLLIILVILTISGVFNFLSGLFTGINVVPFFSSFFSSLKVVATFVSMLALVIIIYSFMRISELSALESKKLGLALNWSSERKQKNERWERVEQYMSSLNVSDWKIAILEADNILDDVIERMGYKGANLGERMKSIEASDFPYLEEAWQAHKMRNTIAHKGTDYELTRSEAEQTINIYHRVFKELGYL</sequence>
<dbReference type="EMBL" id="MHLU01000080">
    <property type="protein sequence ID" value="OGZ18644.1"/>
    <property type="molecule type" value="Genomic_DNA"/>
</dbReference>
<keyword evidence="1" id="KW-0472">Membrane</keyword>
<evidence type="ECO:0000313" key="3">
    <source>
        <dbReference type="Proteomes" id="UP000178106"/>
    </source>
</evidence>
<protein>
    <submittedName>
        <fullName evidence="2">Uncharacterized protein</fullName>
    </submittedName>
</protein>
<dbReference type="Proteomes" id="UP000178106">
    <property type="component" value="Unassembled WGS sequence"/>
</dbReference>
<keyword evidence="1" id="KW-0812">Transmembrane</keyword>
<evidence type="ECO:0000256" key="1">
    <source>
        <dbReference type="SAM" id="Phobius"/>
    </source>
</evidence>
<keyword evidence="1" id="KW-1133">Transmembrane helix</keyword>
<accession>A0A1G2DYH6</accession>
<dbReference type="AlphaFoldDB" id="A0A1G2DYH6"/>
<reference evidence="2 3" key="1">
    <citation type="journal article" date="2016" name="Nat. Commun.">
        <title>Thousands of microbial genomes shed light on interconnected biogeochemical processes in an aquifer system.</title>
        <authorList>
            <person name="Anantharaman K."/>
            <person name="Brown C.T."/>
            <person name="Hug L.A."/>
            <person name="Sharon I."/>
            <person name="Castelle C.J."/>
            <person name="Probst A.J."/>
            <person name="Thomas B.C."/>
            <person name="Singh A."/>
            <person name="Wilkins M.J."/>
            <person name="Karaoz U."/>
            <person name="Brodie E.L."/>
            <person name="Williams K.H."/>
            <person name="Hubbard S.S."/>
            <person name="Banfield J.F."/>
        </authorList>
    </citation>
    <scope>NUCLEOTIDE SEQUENCE [LARGE SCALE GENOMIC DNA]</scope>
</reference>
<name>A0A1G2DYH6_9BACT</name>
<organism evidence="2 3">
    <name type="scientific">Candidatus Lloydbacteria bacterium RIFOXYC12_FULL_46_25</name>
    <dbReference type="NCBI Taxonomy" id="1798670"/>
    <lineage>
        <taxon>Bacteria</taxon>
        <taxon>Candidatus Lloydiibacteriota</taxon>
    </lineage>
</organism>
<gene>
    <name evidence="2" type="ORF">A2494_01690</name>
</gene>
<feature type="transmembrane region" description="Helical" evidence="1">
    <location>
        <begin position="12"/>
        <end position="34"/>
    </location>
</feature>
<comment type="caution">
    <text evidence="2">The sequence shown here is derived from an EMBL/GenBank/DDBJ whole genome shotgun (WGS) entry which is preliminary data.</text>
</comment>
<evidence type="ECO:0000313" key="2">
    <source>
        <dbReference type="EMBL" id="OGZ18644.1"/>
    </source>
</evidence>